<sequence length="143" mass="15296">MVTWSLALVWLLYLQATTDCSCPASSLVPEGNNLFLNQGQSLEAGTIHLDMQSDGNLVLYNSNSAIWSTNTNNAHRAVMQTDGNFVLYTSDNAAIWNTQTSGNSGSFIKVQKDGNLVVYNSAGQGIWNSGTWGIDGGNVCTGL</sequence>
<proteinExistence type="predicted"/>
<dbReference type="InterPro" id="IPR001480">
    <property type="entry name" value="Bulb-type_lectin_dom"/>
</dbReference>
<dbReference type="SUPFAM" id="SSF51110">
    <property type="entry name" value="alpha-D-mannose-specific plant lectins"/>
    <property type="match status" value="1"/>
</dbReference>
<dbReference type="PROSITE" id="PS50927">
    <property type="entry name" value="BULB_LECTIN"/>
    <property type="match status" value="1"/>
</dbReference>
<feature type="domain" description="Bulb-type lectin" evidence="2">
    <location>
        <begin position="25"/>
        <end position="131"/>
    </location>
</feature>
<protein>
    <recommendedName>
        <fullName evidence="2">Bulb-type lectin domain-containing protein</fullName>
    </recommendedName>
</protein>
<dbReference type="InterPro" id="IPR036426">
    <property type="entry name" value="Bulb-type_lectin_dom_sf"/>
</dbReference>
<gene>
    <name evidence="3" type="ORF">CYMTET_49940</name>
</gene>
<comment type="caution">
    <text evidence="3">The sequence shown here is derived from an EMBL/GenBank/DDBJ whole genome shotgun (WGS) entry which is preliminary data.</text>
</comment>
<name>A0AAE0BQK5_9CHLO</name>
<organism evidence="3 4">
    <name type="scientific">Cymbomonas tetramitiformis</name>
    <dbReference type="NCBI Taxonomy" id="36881"/>
    <lineage>
        <taxon>Eukaryota</taxon>
        <taxon>Viridiplantae</taxon>
        <taxon>Chlorophyta</taxon>
        <taxon>Pyramimonadophyceae</taxon>
        <taxon>Pyramimonadales</taxon>
        <taxon>Pyramimonadaceae</taxon>
        <taxon>Cymbomonas</taxon>
    </lineage>
</organism>
<dbReference type="CDD" id="cd00028">
    <property type="entry name" value="B_lectin"/>
    <property type="match status" value="1"/>
</dbReference>
<accession>A0AAE0BQK5</accession>
<evidence type="ECO:0000313" key="3">
    <source>
        <dbReference type="EMBL" id="KAK3240210.1"/>
    </source>
</evidence>
<evidence type="ECO:0000256" key="1">
    <source>
        <dbReference type="SAM" id="SignalP"/>
    </source>
</evidence>
<reference evidence="3 4" key="1">
    <citation type="journal article" date="2015" name="Genome Biol. Evol.">
        <title>Comparative Genomics of a Bacterivorous Green Alga Reveals Evolutionary Causalities and Consequences of Phago-Mixotrophic Mode of Nutrition.</title>
        <authorList>
            <person name="Burns J.A."/>
            <person name="Paasch A."/>
            <person name="Narechania A."/>
            <person name="Kim E."/>
        </authorList>
    </citation>
    <scope>NUCLEOTIDE SEQUENCE [LARGE SCALE GENOMIC DNA]</scope>
    <source>
        <strain evidence="3 4">PLY_AMNH</strain>
    </source>
</reference>
<dbReference type="AlphaFoldDB" id="A0AAE0BQK5"/>
<dbReference type="SMART" id="SM00108">
    <property type="entry name" value="B_lectin"/>
    <property type="match status" value="1"/>
</dbReference>
<keyword evidence="4" id="KW-1185">Reference proteome</keyword>
<evidence type="ECO:0000259" key="2">
    <source>
        <dbReference type="PROSITE" id="PS50927"/>
    </source>
</evidence>
<dbReference type="Proteomes" id="UP001190700">
    <property type="component" value="Unassembled WGS sequence"/>
</dbReference>
<feature type="chain" id="PRO_5041899327" description="Bulb-type lectin domain-containing protein" evidence="1">
    <location>
        <begin position="21"/>
        <end position="143"/>
    </location>
</feature>
<dbReference type="EMBL" id="LGRX02033711">
    <property type="protein sequence ID" value="KAK3240210.1"/>
    <property type="molecule type" value="Genomic_DNA"/>
</dbReference>
<evidence type="ECO:0000313" key="4">
    <source>
        <dbReference type="Proteomes" id="UP001190700"/>
    </source>
</evidence>
<keyword evidence="1" id="KW-0732">Signal</keyword>
<feature type="signal peptide" evidence="1">
    <location>
        <begin position="1"/>
        <end position="20"/>
    </location>
</feature>
<dbReference type="Gene3D" id="2.90.10.10">
    <property type="entry name" value="Bulb-type lectin domain"/>
    <property type="match status" value="2"/>
</dbReference>